<keyword evidence="12" id="KW-1185">Reference proteome</keyword>
<dbReference type="OrthoDB" id="9762726at2"/>
<dbReference type="RefSeq" id="WP_114829428.1">
    <property type="nucleotide sequence ID" value="NZ_QQTO01000021.1"/>
</dbReference>
<dbReference type="FunFam" id="3.40.50.300:FF:000006">
    <property type="entry name" value="DNA-binding transcriptional regulator NtrC"/>
    <property type="match status" value="1"/>
</dbReference>
<dbReference type="Proteomes" id="UP000255207">
    <property type="component" value="Unassembled WGS sequence"/>
</dbReference>
<dbReference type="GO" id="GO:0043565">
    <property type="term" value="F:sequence-specific DNA binding"/>
    <property type="evidence" value="ECO:0007669"/>
    <property type="project" value="InterPro"/>
</dbReference>
<evidence type="ECO:0000313" key="11">
    <source>
        <dbReference type="EMBL" id="RDJ25381.1"/>
    </source>
</evidence>
<dbReference type="Pfam" id="PF02954">
    <property type="entry name" value="HTH_8"/>
    <property type="match status" value="1"/>
</dbReference>
<dbReference type="PROSITE" id="PS00675">
    <property type="entry name" value="SIGMA54_INTERACT_1"/>
    <property type="match status" value="1"/>
</dbReference>
<evidence type="ECO:0000256" key="6">
    <source>
        <dbReference type="ARBA" id="ARBA00023159"/>
    </source>
</evidence>
<keyword evidence="1" id="KW-0547">Nucleotide-binding</keyword>
<dbReference type="Pfam" id="PF00158">
    <property type="entry name" value="Sigma54_activat"/>
    <property type="match status" value="1"/>
</dbReference>
<keyword evidence="6" id="KW-0010">Activator</keyword>
<dbReference type="PROSITE" id="PS00676">
    <property type="entry name" value="SIGMA54_INTERACT_2"/>
    <property type="match status" value="1"/>
</dbReference>
<keyword evidence="7" id="KW-0804">Transcription</keyword>
<feature type="domain" description="Sigma-54 factor interaction" evidence="9">
    <location>
        <begin position="119"/>
        <end position="348"/>
    </location>
</feature>
<dbReference type="SUPFAM" id="SSF52172">
    <property type="entry name" value="CheY-like"/>
    <property type="match status" value="1"/>
</dbReference>
<dbReference type="PRINTS" id="PR01590">
    <property type="entry name" value="HTHFIS"/>
</dbReference>
<proteinExistence type="predicted"/>
<dbReference type="GO" id="GO:0006355">
    <property type="term" value="P:regulation of DNA-templated transcription"/>
    <property type="evidence" value="ECO:0007669"/>
    <property type="project" value="InterPro"/>
</dbReference>
<dbReference type="PANTHER" id="PTHR32071:SF21">
    <property type="entry name" value="TRANSCRIPTIONAL REGULATORY PROTEIN FLGR"/>
    <property type="match status" value="1"/>
</dbReference>
<evidence type="ECO:0000256" key="5">
    <source>
        <dbReference type="ARBA" id="ARBA00023125"/>
    </source>
</evidence>
<evidence type="ECO:0000256" key="7">
    <source>
        <dbReference type="ARBA" id="ARBA00023163"/>
    </source>
</evidence>
<dbReference type="Gene3D" id="3.40.50.2300">
    <property type="match status" value="1"/>
</dbReference>
<evidence type="ECO:0000256" key="3">
    <source>
        <dbReference type="ARBA" id="ARBA00023012"/>
    </source>
</evidence>
<dbReference type="CDD" id="cd00009">
    <property type="entry name" value="AAA"/>
    <property type="match status" value="1"/>
</dbReference>
<dbReference type="InterPro" id="IPR002078">
    <property type="entry name" value="Sigma_54_int"/>
</dbReference>
<dbReference type="InterPro" id="IPR002197">
    <property type="entry name" value="HTH_Fis"/>
</dbReference>
<dbReference type="Gene3D" id="3.40.50.300">
    <property type="entry name" value="P-loop containing nucleotide triphosphate hydrolases"/>
    <property type="match status" value="1"/>
</dbReference>
<dbReference type="InterPro" id="IPR001789">
    <property type="entry name" value="Sig_transdc_resp-reg_receiver"/>
</dbReference>
<dbReference type="SUPFAM" id="SSF46689">
    <property type="entry name" value="Homeodomain-like"/>
    <property type="match status" value="1"/>
</dbReference>
<dbReference type="Gene3D" id="1.10.10.60">
    <property type="entry name" value="Homeodomain-like"/>
    <property type="match status" value="1"/>
</dbReference>
<evidence type="ECO:0000259" key="10">
    <source>
        <dbReference type="PROSITE" id="PS50110"/>
    </source>
</evidence>
<dbReference type="InterPro" id="IPR025943">
    <property type="entry name" value="Sigma_54_int_dom_ATP-bd_2"/>
</dbReference>
<dbReference type="PANTHER" id="PTHR32071">
    <property type="entry name" value="TRANSCRIPTIONAL REGULATORY PROTEIN"/>
    <property type="match status" value="1"/>
</dbReference>
<dbReference type="InterPro" id="IPR009057">
    <property type="entry name" value="Homeodomain-like_sf"/>
</dbReference>
<dbReference type="GO" id="GO:0000160">
    <property type="term" value="P:phosphorelay signal transduction system"/>
    <property type="evidence" value="ECO:0007669"/>
    <property type="project" value="UniProtKB-KW"/>
</dbReference>
<keyword evidence="3" id="KW-0902">Two-component regulatory system</keyword>
<reference evidence="12" key="1">
    <citation type="submission" date="2018-07" db="EMBL/GenBank/DDBJ databases">
        <authorList>
            <person name="Safronova V.I."/>
            <person name="Chirak E.R."/>
            <person name="Sazanova A.L."/>
        </authorList>
    </citation>
    <scope>NUCLEOTIDE SEQUENCE [LARGE SCALE GENOMIC DNA]</scope>
    <source>
        <strain evidence="12">RCAM04685</strain>
    </source>
</reference>
<keyword evidence="8" id="KW-0597">Phosphoprotein</keyword>
<dbReference type="EMBL" id="QQTP01000005">
    <property type="protein sequence ID" value="RDJ25381.1"/>
    <property type="molecule type" value="Genomic_DNA"/>
</dbReference>
<feature type="modified residue" description="4-aspartylphosphate" evidence="8">
    <location>
        <position position="51"/>
    </location>
</feature>
<accession>A0A370L704</accession>
<evidence type="ECO:0000259" key="9">
    <source>
        <dbReference type="PROSITE" id="PS50045"/>
    </source>
</evidence>
<dbReference type="PROSITE" id="PS50045">
    <property type="entry name" value="SIGMA54_INTERACT_4"/>
    <property type="match status" value="1"/>
</dbReference>
<evidence type="ECO:0000256" key="2">
    <source>
        <dbReference type="ARBA" id="ARBA00022840"/>
    </source>
</evidence>
<dbReference type="Gene3D" id="1.10.8.60">
    <property type="match status" value="1"/>
</dbReference>
<evidence type="ECO:0000256" key="4">
    <source>
        <dbReference type="ARBA" id="ARBA00023015"/>
    </source>
</evidence>
<evidence type="ECO:0000256" key="8">
    <source>
        <dbReference type="PROSITE-ProRule" id="PRU00169"/>
    </source>
</evidence>
<dbReference type="InterPro" id="IPR027417">
    <property type="entry name" value="P-loop_NTPase"/>
</dbReference>
<dbReference type="InterPro" id="IPR011006">
    <property type="entry name" value="CheY-like_superfamily"/>
</dbReference>
<dbReference type="SMART" id="SM00382">
    <property type="entry name" value="AAA"/>
    <property type="match status" value="1"/>
</dbReference>
<dbReference type="SUPFAM" id="SSF52540">
    <property type="entry name" value="P-loop containing nucleoside triphosphate hydrolases"/>
    <property type="match status" value="1"/>
</dbReference>
<sequence length="454" mass="48691">MRLIIVGGLRGAIITAAKIAISHGANVTHTENIEQTLAVLRAKGADLLMVDVAQPIAKLVAALEAERIRTPIVACGTSTDARAAVAAIQAGAREYVPLPPDPELIAAVLEAVAADQTSLIWRDPAMERVVQLAGQIARSDAPVLVTGESGTGKEVIARHLHQKSLRRDKPFVAVNCAAIPDNLLESELFGHEKGAFTGAVARRIGKFEEAHGGTLLLDEISEMDVRLQAKLLRALQERMIDRVGGTQPVKVDLRIIATSNRNLGDAVRDGLFREDLFYRLNVVHLRLPALRERPGDVLALADHFAKKYAEINGLPLRPVAADARKVLLANSWRGNVRELENTVHRAVLLAQGGEINAEAMLTPEGETLGPVSGRDPAGRAAQTADAMTRSLVGRTVADVERDLILDTLDHCLGNRTHAAKILGISIRTLRNKLSEYTASGIVVAEPGQARISAA</sequence>
<gene>
    <name evidence="11" type="ORF">DWE98_11655</name>
</gene>
<keyword evidence="5" id="KW-0238">DNA-binding</keyword>
<dbReference type="Pfam" id="PF25601">
    <property type="entry name" value="AAA_lid_14"/>
    <property type="match status" value="1"/>
</dbReference>
<protein>
    <submittedName>
        <fullName evidence="11">Sigma-54-dependent Fis family transcriptional regulator</fullName>
    </submittedName>
</protein>
<dbReference type="InterPro" id="IPR003593">
    <property type="entry name" value="AAA+_ATPase"/>
</dbReference>
<dbReference type="PROSITE" id="PS50110">
    <property type="entry name" value="RESPONSE_REGULATORY"/>
    <property type="match status" value="1"/>
</dbReference>
<organism evidence="11 12">
    <name type="scientific">Bosea caraganae</name>
    <dbReference type="NCBI Taxonomy" id="2763117"/>
    <lineage>
        <taxon>Bacteria</taxon>
        <taxon>Pseudomonadati</taxon>
        <taxon>Pseudomonadota</taxon>
        <taxon>Alphaproteobacteria</taxon>
        <taxon>Hyphomicrobiales</taxon>
        <taxon>Boseaceae</taxon>
        <taxon>Bosea</taxon>
    </lineage>
</organism>
<dbReference type="InterPro" id="IPR025662">
    <property type="entry name" value="Sigma_54_int_dom_ATP-bd_1"/>
</dbReference>
<keyword evidence="4" id="KW-0805">Transcription regulation</keyword>
<dbReference type="GO" id="GO:0005524">
    <property type="term" value="F:ATP binding"/>
    <property type="evidence" value="ECO:0007669"/>
    <property type="project" value="UniProtKB-KW"/>
</dbReference>
<evidence type="ECO:0000256" key="1">
    <source>
        <dbReference type="ARBA" id="ARBA00022741"/>
    </source>
</evidence>
<evidence type="ECO:0000313" key="12">
    <source>
        <dbReference type="Proteomes" id="UP000255207"/>
    </source>
</evidence>
<dbReference type="InterPro" id="IPR058031">
    <property type="entry name" value="AAA_lid_NorR"/>
</dbReference>
<keyword evidence="2" id="KW-0067">ATP-binding</keyword>
<comment type="caution">
    <text evidence="11">The sequence shown here is derived from an EMBL/GenBank/DDBJ whole genome shotgun (WGS) entry which is preliminary data.</text>
</comment>
<dbReference type="AlphaFoldDB" id="A0A370L704"/>
<feature type="domain" description="Response regulatory" evidence="10">
    <location>
        <begin position="2"/>
        <end position="113"/>
    </location>
</feature>
<dbReference type="SMART" id="SM00448">
    <property type="entry name" value="REC"/>
    <property type="match status" value="1"/>
</dbReference>
<name>A0A370L704_9HYPH</name>